<dbReference type="KEGG" id="upl:DSM104440_01068"/>
<dbReference type="AlphaFoldDB" id="A0A6M4H541"/>
<reference evidence="2 3" key="1">
    <citation type="submission" date="2020-04" db="EMBL/GenBank/DDBJ databases">
        <title>Usitatibacter rugosus gen. nov., sp. nov. and Usitatibacter palustris sp. nov., novel members of Usitatibacteraceae fam. nov. within the order Nitrosomonadales isolated from soil.</title>
        <authorList>
            <person name="Huber K.J."/>
            <person name="Neumann-Schaal M."/>
            <person name="Geppert A."/>
            <person name="Luckner M."/>
            <person name="Wanner G."/>
            <person name="Overmann J."/>
        </authorList>
    </citation>
    <scope>NUCLEOTIDE SEQUENCE [LARGE SCALE GENOMIC DNA]</scope>
    <source>
        <strain evidence="2 3">Swamp67</strain>
    </source>
</reference>
<feature type="transmembrane region" description="Helical" evidence="1">
    <location>
        <begin position="141"/>
        <end position="158"/>
    </location>
</feature>
<organism evidence="2 3">
    <name type="scientific">Usitatibacter palustris</name>
    <dbReference type="NCBI Taxonomy" id="2732487"/>
    <lineage>
        <taxon>Bacteria</taxon>
        <taxon>Pseudomonadati</taxon>
        <taxon>Pseudomonadota</taxon>
        <taxon>Betaproteobacteria</taxon>
        <taxon>Nitrosomonadales</taxon>
        <taxon>Usitatibacteraceae</taxon>
        <taxon>Usitatibacter</taxon>
    </lineage>
</organism>
<dbReference type="InParanoid" id="A0A6M4H541"/>
<evidence type="ECO:0000313" key="2">
    <source>
        <dbReference type="EMBL" id="QJR14275.1"/>
    </source>
</evidence>
<feature type="transmembrane region" description="Helical" evidence="1">
    <location>
        <begin position="295"/>
        <end position="315"/>
    </location>
</feature>
<feature type="transmembrane region" description="Helical" evidence="1">
    <location>
        <begin position="170"/>
        <end position="190"/>
    </location>
</feature>
<evidence type="ECO:0000256" key="1">
    <source>
        <dbReference type="SAM" id="Phobius"/>
    </source>
</evidence>
<dbReference type="Proteomes" id="UP000503096">
    <property type="component" value="Chromosome"/>
</dbReference>
<name>A0A6M4H541_9PROT</name>
<keyword evidence="3" id="KW-1185">Reference proteome</keyword>
<dbReference type="EMBL" id="CP053073">
    <property type="protein sequence ID" value="QJR14275.1"/>
    <property type="molecule type" value="Genomic_DNA"/>
</dbReference>
<feature type="transmembrane region" description="Helical" evidence="1">
    <location>
        <begin position="66"/>
        <end position="84"/>
    </location>
</feature>
<keyword evidence="1" id="KW-1133">Transmembrane helix</keyword>
<keyword evidence="1" id="KW-0472">Membrane</keyword>
<feature type="transmembrane region" description="Helical" evidence="1">
    <location>
        <begin position="228"/>
        <end position="248"/>
    </location>
</feature>
<accession>A0A6M4H541</accession>
<proteinExistence type="predicted"/>
<protein>
    <recommendedName>
        <fullName evidence="4">NnrS family protein</fullName>
    </recommendedName>
</protein>
<evidence type="ECO:0000313" key="3">
    <source>
        <dbReference type="Proteomes" id="UP000503096"/>
    </source>
</evidence>
<feature type="transmembrane region" description="Helical" evidence="1">
    <location>
        <begin position="90"/>
        <end position="109"/>
    </location>
</feature>
<gene>
    <name evidence="2" type="ORF">DSM104440_01068</name>
</gene>
<feature type="transmembrane region" description="Helical" evidence="1">
    <location>
        <begin position="196"/>
        <end position="216"/>
    </location>
</feature>
<feature type="transmembrane region" description="Helical" evidence="1">
    <location>
        <begin position="116"/>
        <end position="135"/>
    </location>
</feature>
<keyword evidence="1" id="KW-0812">Transmembrane</keyword>
<sequence length="358" mass="36718">MSAAPRLALLAFALACAVTGIAGGLARAGIAVDAPTGAALHAVLMIPGFLGTVISLERAVALGSRWAFGAPLAAGLGAVLFAFAPPPFGLVLMAIAPLWLTAASVAIAARQFEPHTALLVVASLAWAVGNVAFHFGAASAAPAWWFVFLVLTIAAERLEMTRLMKRRAAAAPLLGLCVALLLAGAALSLADAARGGIAFGMALAGLAAWLAVFDLARRTIRTEGFSRYAAVALLAGYGWLGVAGFAWAMQGFDPRWRDAALHALGLGFVFSMILAHAPLVVPVIARRRLAYTPAFYIPLALLHASLLVRLALAPFDAAFRAWGAALNAVALVVFVATLAVAMSRRGASGGTGSLAPPL</sequence>
<dbReference type="RefSeq" id="WP_171161050.1">
    <property type="nucleotide sequence ID" value="NZ_CP053073.1"/>
</dbReference>
<feature type="transmembrane region" description="Helical" evidence="1">
    <location>
        <begin position="38"/>
        <end position="54"/>
    </location>
</feature>
<feature type="transmembrane region" description="Helical" evidence="1">
    <location>
        <begin position="260"/>
        <end position="283"/>
    </location>
</feature>
<evidence type="ECO:0008006" key="4">
    <source>
        <dbReference type="Google" id="ProtNLM"/>
    </source>
</evidence>
<feature type="transmembrane region" description="Helical" evidence="1">
    <location>
        <begin position="321"/>
        <end position="341"/>
    </location>
</feature>